<dbReference type="RefSeq" id="WP_242009459.1">
    <property type="nucleotide sequence ID" value="NZ_VLLE01000002.1"/>
</dbReference>
<reference evidence="3 4" key="1">
    <citation type="journal article" date="2015" name="Stand. Genomic Sci.">
        <title>Genomic Encyclopedia of Bacterial and Archaeal Type Strains, Phase III: the genomes of soil and plant-associated and newly described type strains.</title>
        <authorList>
            <person name="Whitman W.B."/>
            <person name="Woyke T."/>
            <person name="Klenk H.P."/>
            <person name="Zhou Y."/>
            <person name="Lilburn T.G."/>
            <person name="Beck B.J."/>
            <person name="De Vos P."/>
            <person name="Vandamme P."/>
            <person name="Eisen J.A."/>
            <person name="Garrity G."/>
            <person name="Hugenholtz P."/>
            <person name="Kyrpides N.C."/>
        </authorList>
    </citation>
    <scope>NUCLEOTIDE SEQUENCE [LARGE SCALE GENOMIC DNA]</scope>
    <source>
        <strain evidence="3 4">CGMCC 1.7271</strain>
    </source>
</reference>
<evidence type="ECO:0000313" key="3">
    <source>
        <dbReference type="EMBL" id="TWI85313.1"/>
    </source>
</evidence>
<feature type="chain" id="PRO_5021726071" description="DUF5777 domain-containing protein" evidence="1">
    <location>
        <begin position="21"/>
        <end position="298"/>
    </location>
</feature>
<dbReference type="AlphaFoldDB" id="A0A562SVX1"/>
<comment type="caution">
    <text evidence="3">The sequence shown here is derived from an EMBL/GenBank/DDBJ whole genome shotgun (WGS) entry which is preliminary data.</text>
</comment>
<dbReference type="Proteomes" id="UP000316167">
    <property type="component" value="Unassembled WGS sequence"/>
</dbReference>
<protein>
    <recommendedName>
        <fullName evidence="2">DUF5777 domain-containing protein</fullName>
    </recommendedName>
</protein>
<evidence type="ECO:0000256" key="1">
    <source>
        <dbReference type="SAM" id="SignalP"/>
    </source>
</evidence>
<keyword evidence="4" id="KW-1185">Reference proteome</keyword>
<name>A0A562SVX1_9BACT</name>
<keyword evidence="1" id="KW-0732">Signal</keyword>
<sequence length="298" mass="33498">MTNHFLKLLLLLLCATAAKAQETEDLLKLVEKDNPKKEFVKYAFKSSRVINGHSMEFLAPGTMDFRILHRFGQLDQGYKNFFGLDQASMRMGFDFGLYRNLMVGVGRSTFKKELDGFIKYAPIMQAKGEGASPVTVALVAGITMNTQPWADPTINNYFSSRLGYYYQVIVGRKFSEALSLQLSPTMVHTNLVPVHTQPNDVFALGVGGRIKLTSRIALTADYYYVANGIEKGLNYNPLSVGIDIETGGHVFQLHFSNATGMNERAFITETYNTWSKGEIRFGFNLSRIFQIKKHKPSM</sequence>
<evidence type="ECO:0000259" key="2">
    <source>
        <dbReference type="Pfam" id="PF19089"/>
    </source>
</evidence>
<evidence type="ECO:0000313" key="4">
    <source>
        <dbReference type="Proteomes" id="UP000316167"/>
    </source>
</evidence>
<proteinExistence type="predicted"/>
<feature type="domain" description="DUF5777" evidence="2">
    <location>
        <begin position="44"/>
        <end position="289"/>
    </location>
</feature>
<gene>
    <name evidence="3" type="ORF">IQ13_0473</name>
</gene>
<dbReference type="EMBL" id="VLLE01000002">
    <property type="protein sequence ID" value="TWI85313.1"/>
    <property type="molecule type" value="Genomic_DNA"/>
</dbReference>
<dbReference type="Pfam" id="PF19089">
    <property type="entry name" value="DUF5777"/>
    <property type="match status" value="1"/>
</dbReference>
<dbReference type="InterPro" id="IPR045916">
    <property type="entry name" value="DUF5777"/>
</dbReference>
<accession>A0A562SVX1</accession>
<organism evidence="3 4">
    <name type="scientific">Lacibacter cauensis</name>
    <dbReference type="NCBI Taxonomy" id="510947"/>
    <lineage>
        <taxon>Bacteria</taxon>
        <taxon>Pseudomonadati</taxon>
        <taxon>Bacteroidota</taxon>
        <taxon>Chitinophagia</taxon>
        <taxon>Chitinophagales</taxon>
        <taxon>Chitinophagaceae</taxon>
        <taxon>Lacibacter</taxon>
    </lineage>
</organism>
<feature type="signal peptide" evidence="1">
    <location>
        <begin position="1"/>
        <end position="20"/>
    </location>
</feature>